<dbReference type="RefSeq" id="XP_001800869.1">
    <property type="nucleotide sequence ID" value="XM_001800817.1"/>
</dbReference>
<evidence type="ECO:0000313" key="2">
    <source>
        <dbReference type="EMBL" id="EAT81998.1"/>
    </source>
</evidence>
<sequence>MALLNKESDLSVPLDQAATWPMAYPGTPYNGNHPTGSPLPPVDAITNNRPQ</sequence>
<reference evidence="3" key="1">
    <citation type="journal article" date="2007" name="Plant Cell">
        <title>Dothideomycete-plant interactions illuminated by genome sequencing and EST analysis of the wheat pathogen Stagonospora nodorum.</title>
        <authorList>
            <person name="Hane J.K."/>
            <person name="Lowe R.G."/>
            <person name="Solomon P.S."/>
            <person name="Tan K.C."/>
            <person name="Schoch C.L."/>
            <person name="Spatafora J.W."/>
            <person name="Crous P.W."/>
            <person name="Kodira C."/>
            <person name="Birren B.W."/>
            <person name="Galagan J.E."/>
            <person name="Torriani S.F."/>
            <person name="McDonald B.A."/>
            <person name="Oliver R.P."/>
        </authorList>
    </citation>
    <scope>NUCLEOTIDE SEQUENCE [LARGE SCALE GENOMIC DNA]</scope>
    <source>
        <strain evidence="3">SN15 / ATCC MYA-4574 / FGSC 10173</strain>
    </source>
</reference>
<dbReference type="GeneID" id="5977776"/>
<dbReference type="AlphaFoldDB" id="Q0UCB0"/>
<dbReference type="Proteomes" id="UP000001055">
    <property type="component" value="Unassembled WGS sequence"/>
</dbReference>
<protein>
    <submittedName>
        <fullName evidence="2">Uncharacterized protein</fullName>
    </submittedName>
</protein>
<dbReference type="KEGG" id="pno:SNOG_10604"/>
<evidence type="ECO:0000313" key="3">
    <source>
        <dbReference type="Proteomes" id="UP000001055"/>
    </source>
</evidence>
<evidence type="ECO:0000256" key="1">
    <source>
        <dbReference type="SAM" id="MobiDB-lite"/>
    </source>
</evidence>
<gene>
    <name evidence="2" type="ORF">SNOG_10604</name>
</gene>
<accession>Q0UCB0</accession>
<proteinExistence type="predicted"/>
<dbReference type="InParanoid" id="Q0UCB0"/>
<organism evidence="2 3">
    <name type="scientific">Phaeosphaeria nodorum (strain SN15 / ATCC MYA-4574 / FGSC 10173)</name>
    <name type="common">Glume blotch fungus</name>
    <name type="synonym">Parastagonospora nodorum</name>
    <dbReference type="NCBI Taxonomy" id="321614"/>
    <lineage>
        <taxon>Eukaryota</taxon>
        <taxon>Fungi</taxon>
        <taxon>Dikarya</taxon>
        <taxon>Ascomycota</taxon>
        <taxon>Pezizomycotina</taxon>
        <taxon>Dothideomycetes</taxon>
        <taxon>Pleosporomycetidae</taxon>
        <taxon>Pleosporales</taxon>
        <taxon>Pleosporineae</taxon>
        <taxon>Phaeosphaeriaceae</taxon>
        <taxon>Parastagonospora</taxon>
    </lineage>
</organism>
<dbReference type="EMBL" id="CH445341">
    <property type="protein sequence ID" value="EAT81998.1"/>
    <property type="molecule type" value="Genomic_DNA"/>
</dbReference>
<name>Q0UCB0_PHANO</name>
<feature type="region of interest" description="Disordered" evidence="1">
    <location>
        <begin position="22"/>
        <end position="51"/>
    </location>
</feature>